<comment type="subcellular location">
    <subcellularLocation>
        <location evidence="1">Membrane</location>
        <topology evidence="1">Multi-pass membrane protein</topology>
    </subcellularLocation>
</comment>
<dbReference type="AlphaFoldDB" id="A0AAV0VHX3"/>
<evidence type="ECO:0000256" key="3">
    <source>
        <dbReference type="ARBA" id="ARBA00022989"/>
    </source>
</evidence>
<feature type="transmembrane region" description="Helical" evidence="5">
    <location>
        <begin position="37"/>
        <end position="61"/>
    </location>
</feature>
<accession>A0AAV0VHX3</accession>
<dbReference type="PANTHER" id="PTHR12778:SF9">
    <property type="entry name" value="ACETYL-COENZYME A TRANSPORTER 1"/>
    <property type="match status" value="1"/>
</dbReference>
<dbReference type="InterPro" id="IPR024371">
    <property type="entry name" value="AcetylCoA_trans_1-like"/>
</dbReference>
<gene>
    <name evidence="6" type="ORF">MEUPH1_LOCUS1035</name>
</gene>
<keyword evidence="4 5" id="KW-0472">Membrane</keyword>
<dbReference type="PANTHER" id="PTHR12778">
    <property type="entry name" value="SOLUTE CARRIER FAMILY 33 ACETYL-COA TRANSPORTER -RELATED"/>
    <property type="match status" value="1"/>
</dbReference>
<feature type="transmembrane region" description="Helical" evidence="5">
    <location>
        <begin position="413"/>
        <end position="436"/>
    </location>
</feature>
<dbReference type="InterPro" id="IPR036259">
    <property type="entry name" value="MFS_trans_sf"/>
</dbReference>
<feature type="transmembrane region" description="Helical" evidence="5">
    <location>
        <begin position="106"/>
        <end position="125"/>
    </location>
</feature>
<feature type="transmembrane region" description="Helical" evidence="5">
    <location>
        <begin position="475"/>
        <end position="493"/>
    </location>
</feature>
<feature type="transmembrane region" description="Helical" evidence="5">
    <location>
        <begin position="137"/>
        <end position="158"/>
    </location>
</feature>
<feature type="transmembrane region" description="Helical" evidence="5">
    <location>
        <begin position="306"/>
        <end position="325"/>
    </location>
</feature>
<evidence type="ECO:0008006" key="8">
    <source>
        <dbReference type="Google" id="ProtNLM"/>
    </source>
</evidence>
<keyword evidence="7" id="KW-1185">Reference proteome</keyword>
<dbReference type="Proteomes" id="UP001160148">
    <property type="component" value="Unassembled WGS sequence"/>
</dbReference>
<dbReference type="Pfam" id="PF13000">
    <property type="entry name" value="Acatn"/>
    <property type="match status" value="2"/>
</dbReference>
<feature type="transmembrane region" description="Helical" evidence="5">
    <location>
        <begin position="373"/>
        <end position="401"/>
    </location>
</feature>
<dbReference type="GO" id="GO:0008521">
    <property type="term" value="F:acetyl-CoA transmembrane transporter activity"/>
    <property type="evidence" value="ECO:0007669"/>
    <property type="project" value="InterPro"/>
</dbReference>
<feature type="transmembrane region" description="Helical" evidence="5">
    <location>
        <begin position="216"/>
        <end position="239"/>
    </location>
</feature>
<evidence type="ECO:0000313" key="6">
    <source>
        <dbReference type="EMBL" id="CAI6343821.1"/>
    </source>
</evidence>
<feature type="transmembrane region" description="Helical" evidence="5">
    <location>
        <begin position="260"/>
        <end position="286"/>
    </location>
</feature>
<evidence type="ECO:0000256" key="4">
    <source>
        <dbReference type="ARBA" id="ARBA00023136"/>
    </source>
</evidence>
<dbReference type="GO" id="GO:0016020">
    <property type="term" value="C:membrane"/>
    <property type="evidence" value="ECO:0007669"/>
    <property type="project" value="UniProtKB-SubCell"/>
</dbReference>
<comment type="caution">
    <text evidence="6">The sequence shown here is derived from an EMBL/GenBank/DDBJ whole genome shotgun (WGS) entry which is preliminary data.</text>
</comment>
<evidence type="ECO:0000256" key="1">
    <source>
        <dbReference type="ARBA" id="ARBA00004141"/>
    </source>
</evidence>
<organism evidence="6 7">
    <name type="scientific">Macrosiphum euphorbiae</name>
    <name type="common">potato aphid</name>
    <dbReference type="NCBI Taxonomy" id="13131"/>
    <lineage>
        <taxon>Eukaryota</taxon>
        <taxon>Metazoa</taxon>
        <taxon>Ecdysozoa</taxon>
        <taxon>Arthropoda</taxon>
        <taxon>Hexapoda</taxon>
        <taxon>Insecta</taxon>
        <taxon>Pterygota</taxon>
        <taxon>Neoptera</taxon>
        <taxon>Paraneoptera</taxon>
        <taxon>Hemiptera</taxon>
        <taxon>Sternorrhyncha</taxon>
        <taxon>Aphidomorpha</taxon>
        <taxon>Aphidoidea</taxon>
        <taxon>Aphididae</taxon>
        <taxon>Macrosiphini</taxon>
        <taxon>Macrosiphum</taxon>
    </lineage>
</organism>
<protein>
    <recommendedName>
        <fullName evidence="8">Acetyl-coenzyme A transporter 1</fullName>
    </recommendedName>
</protein>
<feature type="transmembrane region" description="Helical" evidence="5">
    <location>
        <begin position="170"/>
        <end position="196"/>
    </location>
</feature>
<dbReference type="EMBL" id="CARXXK010000001">
    <property type="protein sequence ID" value="CAI6343821.1"/>
    <property type="molecule type" value="Genomic_DNA"/>
</dbReference>
<reference evidence="6 7" key="1">
    <citation type="submission" date="2023-01" db="EMBL/GenBank/DDBJ databases">
        <authorList>
            <person name="Whitehead M."/>
        </authorList>
    </citation>
    <scope>NUCLEOTIDE SEQUENCE [LARGE SCALE GENOMIC DNA]</scope>
</reference>
<evidence type="ECO:0000256" key="2">
    <source>
        <dbReference type="ARBA" id="ARBA00022692"/>
    </source>
</evidence>
<name>A0AAV0VHX3_9HEMI</name>
<keyword evidence="3 5" id="KW-1133">Transmembrane helix</keyword>
<dbReference type="InterPro" id="IPR004752">
    <property type="entry name" value="AmpG_permease/AT-1"/>
</dbReference>
<dbReference type="SUPFAM" id="SSF103473">
    <property type="entry name" value="MFS general substrate transporter"/>
    <property type="match status" value="1"/>
</dbReference>
<evidence type="ECO:0000313" key="7">
    <source>
        <dbReference type="Proteomes" id="UP001160148"/>
    </source>
</evidence>
<dbReference type="GO" id="GO:0035348">
    <property type="term" value="P:acetyl-CoA transmembrane transport"/>
    <property type="evidence" value="ECO:0007669"/>
    <property type="project" value="InterPro"/>
</dbReference>
<keyword evidence="2 5" id="KW-0812">Transmembrane</keyword>
<sequence length="517" mass="57787">MTVPQLEEELENLPALAVVDDSKSAEKPNLKGDWLNFLLLLLLYTMQGIPYGLALAMPIILQNYKDVTYKDQTLFSFVQWPNSLKLIWAPLVDALYVQKMGRRKSWIIPVQYSIGACFIYMAGNINKWLPETGRPDILILVSVFLFMKTLAATQDIAVDGWALTMLKKNNVGFASTCNASGLLIGVMISYVSSILLTSEDFSNQYLRFSPGVGGVITMKSLFYVLGIFFILISTLVAMFKKEKDNRLEDDHVKLNFVQNYLLLWDILKLPGIQILALTLLTAKIGYAATDSVSILKLIDAGVPKENIMVINSTILVIKMILPFILAKITSGLKPMNLFLTAAPARLLWNLSFLAFVYYTPTLITINGSVSVPIYYYALLVFILSIHDIIANTMHVSALVFFSRISDSRFGGTYMSLLGTLLSLGGAWSSSVAIGMVDFLTFKQCSLDHQNSCSTKNLKNMCKTIGGDCVVIVNGYYVETAVCTIMGIIWFCIFRKILKNIQTKGRSYWLVDIKRPRK</sequence>
<proteinExistence type="predicted"/>
<evidence type="ECO:0000256" key="5">
    <source>
        <dbReference type="SAM" id="Phobius"/>
    </source>
</evidence>
<feature type="transmembrane region" description="Helical" evidence="5">
    <location>
        <begin position="337"/>
        <end position="358"/>
    </location>
</feature>